<evidence type="ECO:0000259" key="2">
    <source>
        <dbReference type="PROSITE" id="PS50846"/>
    </source>
</evidence>
<dbReference type="Proteomes" id="UP000504621">
    <property type="component" value="Unplaced"/>
</dbReference>
<protein>
    <submittedName>
        <fullName evidence="4">Heavy metal-associated isoprenylated plant protein 47-like isoform X1</fullName>
    </submittedName>
</protein>
<dbReference type="OrthoDB" id="692882at2759"/>
<evidence type="ECO:0000256" key="1">
    <source>
        <dbReference type="SAM" id="MobiDB-lite"/>
    </source>
</evidence>
<sequence length="124" mass="13705">MVQQKIVISANMGCDKCRVKALQVAATTNGVVSVAVEGADKDKLVVKGDGVDSVELIRSLRKKVRAATLLSVEEEKEKAQKEETGKGKDEKEEVPTPIQSWHPYPPYELIIYEGHPSICPLFVW</sequence>
<organism evidence="3 4">
    <name type="scientific">Herrania umbratica</name>
    <dbReference type="NCBI Taxonomy" id="108875"/>
    <lineage>
        <taxon>Eukaryota</taxon>
        <taxon>Viridiplantae</taxon>
        <taxon>Streptophyta</taxon>
        <taxon>Embryophyta</taxon>
        <taxon>Tracheophyta</taxon>
        <taxon>Spermatophyta</taxon>
        <taxon>Magnoliopsida</taxon>
        <taxon>eudicotyledons</taxon>
        <taxon>Gunneridae</taxon>
        <taxon>Pentapetalae</taxon>
        <taxon>rosids</taxon>
        <taxon>malvids</taxon>
        <taxon>Malvales</taxon>
        <taxon>Malvaceae</taxon>
        <taxon>Byttnerioideae</taxon>
        <taxon>Herrania</taxon>
    </lineage>
</organism>
<feature type="compositionally biased region" description="Basic and acidic residues" evidence="1">
    <location>
        <begin position="73"/>
        <end position="94"/>
    </location>
</feature>
<dbReference type="RefSeq" id="XP_021288063.1">
    <property type="nucleotide sequence ID" value="XM_021432388.1"/>
</dbReference>
<keyword evidence="3" id="KW-1185">Reference proteome</keyword>
<evidence type="ECO:0000313" key="4">
    <source>
        <dbReference type="RefSeq" id="XP_021288063.1"/>
    </source>
</evidence>
<dbReference type="PANTHER" id="PTHR46932">
    <property type="entry name" value="HEAVY METAL-ASSOCIATED ISOPRENYLATED PLANT PROTEIN 47"/>
    <property type="match status" value="1"/>
</dbReference>
<dbReference type="PROSITE" id="PS50846">
    <property type="entry name" value="HMA_2"/>
    <property type="match status" value="1"/>
</dbReference>
<dbReference type="InterPro" id="IPR006121">
    <property type="entry name" value="HMA_dom"/>
</dbReference>
<dbReference type="GO" id="GO:0046872">
    <property type="term" value="F:metal ion binding"/>
    <property type="evidence" value="ECO:0007669"/>
    <property type="project" value="InterPro"/>
</dbReference>
<gene>
    <name evidence="4" type="primary">LOC110419375</name>
</gene>
<dbReference type="Pfam" id="PF00403">
    <property type="entry name" value="HMA"/>
    <property type="match status" value="1"/>
</dbReference>
<feature type="domain" description="HMA" evidence="2">
    <location>
        <begin position="3"/>
        <end position="72"/>
    </location>
</feature>
<evidence type="ECO:0000313" key="3">
    <source>
        <dbReference type="Proteomes" id="UP000504621"/>
    </source>
</evidence>
<feature type="region of interest" description="Disordered" evidence="1">
    <location>
        <begin position="73"/>
        <end position="99"/>
    </location>
</feature>
<dbReference type="AlphaFoldDB" id="A0A6J1AM79"/>
<accession>A0A6J1AM79</accession>
<dbReference type="GeneID" id="110419375"/>
<proteinExistence type="predicted"/>
<dbReference type="PANTHER" id="PTHR46932:SF12">
    <property type="entry name" value="HEAVY METAL-ASSOCIATED ISOPRENYLATED PLANT PROTEIN 47"/>
    <property type="match status" value="1"/>
</dbReference>
<name>A0A6J1AM79_9ROSI</name>
<dbReference type="Gene3D" id="3.30.70.100">
    <property type="match status" value="1"/>
</dbReference>
<dbReference type="InterPro" id="IPR042885">
    <property type="entry name" value="HIPP47/16"/>
</dbReference>
<reference evidence="4" key="1">
    <citation type="submission" date="2025-08" db="UniProtKB">
        <authorList>
            <consortium name="RefSeq"/>
        </authorList>
    </citation>
    <scope>IDENTIFICATION</scope>
    <source>
        <tissue evidence="4">Leaf</tissue>
    </source>
</reference>